<reference evidence="2 3" key="1">
    <citation type="journal article" date="2018" name="Mol. Biol. Evol.">
        <title>Analysis of the draft genome of the red seaweed Gracilariopsis chorda provides insights into genome size evolution in Rhodophyta.</title>
        <authorList>
            <person name="Lee J."/>
            <person name="Yang E.C."/>
            <person name="Graf L."/>
            <person name="Yang J.H."/>
            <person name="Qiu H."/>
            <person name="Zel Zion U."/>
            <person name="Chan C.X."/>
            <person name="Stephens T.G."/>
            <person name="Weber A.P.M."/>
            <person name="Boo G.H."/>
            <person name="Boo S.M."/>
            <person name="Kim K.M."/>
            <person name="Shin Y."/>
            <person name="Jung M."/>
            <person name="Lee S.J."/>
            <person name="Yim H.S."/>
            <person name="Lee J.H."/>
            <person name="Bhattacharya D."/>
            <person name="Yoon H.S."/>
        </authorList>
    </citation>
    <scope>NUCLEOTIDE SEQUENCE [LARGE SCALE GENOMIC DNA]</scope>
    <source>
        <strain evidence="2 3">SKKU-2015</strain>
        <tissue evidence="2">Whole body</tissue>
    </source>
</reference>
<dbReference type="Proteomes" id="UP000247409">
    <property type="component" value="Unassembled WGS sequence"/>
</dbReference>
<comment type="caution">
    <text evidence="2">The sequence shown here is derived from an EMBL/GenBank/DDBJ whole genome shotgun (WGS) entry which is preliminary data.</text>
</comment>
<dbReference type="AlphaFoldDB" id="A0A2V3IEZ6"/>
<organism evidence="2 3">
    <name type="scientific">Gracilariopsis chorda</name>
    <dbReference type="NCBI Taxonomy" id="448386"/>
    <lineage>
        <taxon>Eukaryota</taxon>
        <taxon>Rhodophyta</taxon>
        <taxon>Florideophyceae</taxon>
        <taxon>Rhodymeniophycidae</taxon>
        <taxon>Gracilariales</taxon>
        <taxon>Gracilariaceae</taxon>
        <taxon>Gracilariopsis</taxon>
    </lineage>
</organism>
<protein>
    <recommendedName>
        <fullName evidence="4">Hemerythrin-like domain-containing protein</fullName>
    </recommendedName>
</protein>
<feature type="region of interest" description="Disordered" evidence="1">
    <location>
        <begin position="1"/>
        <end position="20"/>
    </location>
</feature>
<gene>
    <name evidence="2" type="ORF">BWQ96_09637</name>
</gene>
<dbReference type="OrthoDB" id="3779at2759"/>
<proteinExistence type="predicted"/>
<evidence type="ECO:0000313" key="3">
    <source>
        <dbReference type="Proteomes" id="UP000247409"/>
    </source>
</evidence>
<dbReference type="Gene3D" id="1.20.120.520">
    <property type="entry name" value="nmb1532 protein domain like"/>
    <property type="match status" value="1"/>
</dbReference>
<feature type="compositionally biased region" description="Polar residues" evidence="1">
    <location>
        <begin position="1"/>
        <end position="12"/>
    </location>
</feature>
<evidence type="ECO:0000313" key="2">
    <source>
        <dbReference type="EMBL" id="PXF40656.1"/>
    </source>
</evidence>
<accession>A0A2V3IEZ6</accession>
<keyword evidence="3" id="KW-1185">Reference proteome</keyword>
<evidence type="ECO:0000256" key="1">
    <source>
        <dbReference type="SAM" id="MobiDB-lite"/>
    </source>
</evidence>
<dbReference type="EMBL" id="NBIV01000272">
    <property type="protein sequence ID" value="PXF40656.1"/>
    <property type="molecule type" value="Genomic_DNA"/>
</dbReference>
<name>A0A2V3IEZ6_9FLOR</name>
<evidence type="ECO:0008006" key="4">
    <source>
        <dbReference type="Google" id="ProtNLM"/>
    </source>
</evidence>
<sequence length="280" mass="32222">MEHAQSPAQTSSHSEEPLQLESDFVCTNTPERKSVRLSSALLNYTRPTAINPLPLGSTWALDLPARLHNAIRRELIDLYNMVDSMKRRVHQLGTADMRTFFSWWRLFSSFLKTVFLTHTQVIFPWLSAKTTLPDAVNDAHIQEVQDKLQALLKEFRIANEQLSRRAPDETLARIIKGLIHMHIIVQHLESVESALPDVIEQHFQPTDQKKIEKKVASFLHSHGRVDEKKMHLLLVANAMNPEALAAWNKMLPRLIRISYRTANKRFHTTHLSAVRRLAPE</sequence>